<feature type="active site" evidence="5">
    <location>
        <position position="297"/>
    </location>
</feature>
<dbReference type="PROSITE" id="PS00141">
    <property type="entry name" value="ASP_PROTEASE"/>
    <property type="match status" value="1"/>
</dbReference>
<dbReference type="InterPro" id="IPR034164">
    <property type="entry name" value="Pepsin-like_dom"/>
</dbReference>
<accession>A0AAF0DVT7</accession>
<feature type="active site" evidence="5">
    <location>
        <position position="98"/>
    </location>
</feature>
<dbReference type="FunFam" id="2.40.70.10:FF:000115">
    <property type="entry name" value="Lysosomal aspartic protease"/>
    <property type="match status" value="1"/>
</dbReference>
<dbReference type="Pfam" id="PF00026">
    <property type="entry name" value="Asp"/>
    <property type="match status" value="1"/>
</dbReference>
<evidence type="ECO:0000256" key="4">
    <source>
        <dbReference type="ARBA" id="ARBA00022801"/>
    </source>
</evidence>
<keyword evidence="3 6" id="KW-0064">Aspartyl protease</keyword>
<dbReference type="PANTHER" id="PTHR47966:SF57">
    <property type="entry name" value="PEPTIDASE A1 DOMAIN-CONTAINING PROTEIN"/>
    <property type="match status" value="1"/>
</dbReference>
<keyword evidence="4 6" id="KW-0378">Hydrolase</keyword>
<evidence type="ECO:0000259" key="7">
    <source>
        <dbReference type="PROSITE" id="PS51767"/>
    </source>
</evidence>
<dbReference type="EC" id="3.4.23.5" evidence="8"/>
<keyword evidence="9" id="KW-1185">Reference proteome</keyword>
<dbReference type="CDD" id="cd05471">
    <property type="entry name" value="pepsin_like"/>
    <property type="match status" value="1"/>
</dbReference>
<evidence type="ECO:0000313" key="8">
    <source>
        <dbReference type="EMBL" id="WFC96398.1"/>
    </source>
</evidence>
<dbReference type="SUPFAM" id="SSF50630">
    <property type="entry name" value="Acid proteases"/>
    <property type="match status" value="1"/>
</dbReference>
<dbReference type="InterPro" id="IPR001969">
    <property type="entry name" value="Aspartic_peptidase_AS"/>
</dbReference>
<dbReference type="PRINTS" id="PR00792">
    <property type="entry name" value="PEPSIN"/>
</dbReference>
<gene>
    <name evidence="8" type="ORF">MBRA1_003055</name>
</gene>
<feature type="domain" description="Peptidase A1" evidence="7">
    <location>
        <begin position="80"/>
        <end position="410"/>
    </location>
</feature>
<protein>
    <submittedName>
        <fullName evidence="8">Cathepsin D</fullName>
        <ecNumber evidence="8">3.4.23.5</ecNumber>
    </submittedName>
</protein>
<evidence type="ECO:0000313" key="9">
    <source>
        <dbReference type="Proteomes" id="UP001216638"/>
    </source>
</evidence>
<dbReference type="InterPro" id="IPR001461">
    <property type="entry name" value="Aspartic_peptidase_A1"/>
</dbReference>
<evidence type="ECO:0000256" key="3">
    <source>
        <dbReference type="ARBA" id="ARBA00022750"/>
    </source>
</evidence>
<dbReference type="PANTHER" id="PTHR47966">
    <property type="entry name" value="BETA-SITE APP-CLEAVING ENZYME, ISOFORM A-RELATED"/>
    <property type="match status" value="1"/>
</dbReference>
<comment type="similarity">
    <text evidence="1 6">Belongs to the peptidase A1 family.</text>
</comment>
<sequence length="505" mass="53854">MLALVMAQKTPAPDENHTSLSLWLDRRASHPRNGLQGDALAAWAQREAARVQQRYAPASEHAHEARQTAALADYGPDSFYFAGLAVGTPPQEYNVVLDTGSADFWLADAQCQTEDGCDANLQRYNTSASSTCRVSSTPIHLKYGVGEVDGTLVSDDVKVAGYKVANLTFGRANRLGERTLTAPAAGVMGLGFQTLSTTGTIPFWEVLASKGKMQDAVFSFQLASNLDSIQNQSDILPGGTWTLGKIDRTQFRGEISWSAVLDAYGPQGNGFWGIHMDTLKVNGEPIELGNQSTASIDTGTTLLGGPSALVAQVYASVPGAVRGSGDLAQYYTFPCDAQFNMTFVFNQRPWVLTKDTLNLGGLTSNNSQCVGAVFVADHLSSSSPAWVLGDSFLKTVYSVFSYRPPLVGFAQLPEQGVTRASLTSLATHVETSTLPTTIVASSVEQLVNTGAQFATLPTPVVEQVPTGLHLAPSDARARARVARIHAYGAGAALMWSAYAALGMFW</sequence>
<evidence type="ECO:0000256" key="1">
    <source>
        <dbReference type="ARBA" id="ARBA00007447"/>
    </source>
</evidence>
<reference evidence="8" key="1">
    <citation type="submission" date="2023-03" db="EMBL/GenBank/DDBJ databases">
        <title>Mating type loci evolution in Malassezia.</title>
        <authorList>
            <person name="Coelho M.A."/>
        </authorList>
    </citation>
    <scope>NUCLEOTIDE SEQUENCE</scope>
    <source>
        <strain evidence="8">CBS 14135</strain>
    </source>
</reference>
<evidence type="ECO:0000256" key="2">
    <source>
        <dbReference type="ARBA" id="ARBA00022670"/>
    </source>
</evidence>
<proteinExistence type="inferred from homology"/>
<organism evidence="8 9">
    <name type="scientific">Malassezia brasiliensis</name>
    <dbReference type="NCBI Taxonomy" id="1821822"/>
    <lineage>
        <taxon>Eukaryota</taxon>
        <taxon>Fungi</taxon>
        <taxon>Dikarya</taxon>
        <taxon>Basidiomycota</taxon>
        <taxon>Ustilaginomycotina</taxon>
        <taxon>Malasseziomycetes</taxon>
        <taxon>Malasseziales</taxon>
        <taxon>Malasseziaceae</taxon>
        <taxon>Malassezia</taxon>
    </lineage>
</organism>
<dbReference type="Gene3D" id="2.40.70.10">
    <property type="entry name" value="Acid Proteases"/>
    <property type="match status" value="2"/>
</dbReference>
<name>A0AAF0DVT7_9BASI</name>
<dbReference type="GO" id="GO:0004190">
    <property type="term" value="F:aspartic-type endopeptidase activity"/>
    <property type="evidence" value="ECO:0007669"/>
    <property type="project" value="UniProtKB-KW"/>
</dbReference>
<evidence type="ECO:0000256" key="5">
    <source>
        <dbReference type="PIRSR" id="PIRSR601461-1"/>
    </source>
</evidence>
<dbReference type="InterPro" id="IPR021109">
    <property type="entry name" value="Peptidase_aspartic_dom_sf"/>
</dbReference>
<dbReference type="GO" id="GO:0006508">
    <property type="term" value="P:proteolysis"/>
    <property type="evidence" value="ECO:0007669"/>
    <property type="project" value="UniProtKB-KW"/>
</dbReference>
<dbReference type="EMBL" id="CP119953">
    <property type="protein sequence ID" value="WFC96398.1"/>
    <property type="molecule type" value="Genomic_DNA"/>
</dbReference>
<dbReference type="InterPro" id="IPR033121">
    <property type="entry name" value="PEPTIDASE_A1"/>
</dbReference>
<dbReference type="Proteomes" id="UP001216638">
    <property type="component" value="Chromosome 3"/>
</dbReference>
<dbReference type="AlphaFoldDB" id="A0AAF0DVT7"/>
<dbReference type="PROSITE" id="PS51767">
    <property type="entry name" value="PEPTIDASE_A1"/>
    <property type="match status" value="1"/>
</dbReference>
<evidence type="ECO:0000256" key="6">
    <source>
        <dbReference type="RuleBase" id="RU000454"/>
    </source>
</evidence>
<keyword evidence="2 6" id="KW-0645">Protease</keyword>